<proteinExistence type="inferred from homology"/>
<evidence type="ECO:0000313" key="5">
    <source>
        <dbReference type="Proteomes" id="UP000558284"/>
    </source>
</evidence>
<dbReference type="Pfam" id="PF00106">
    <property type="entry name" value="adh_short"/>
    <property type="match status" value="1"/>
</dbReference>
<evidence type="ECO:0000256" key="1">
    <source>
        <dbReference type="ARBA" id="ARBA00006484"/>
    </source>
</evidence>
<protein>
    <submittedName>
        <fullName evidence="4">SDR family NAD(P)-dependent oxidoreductase</fullName>
    </submittedName>
</protein>
<name>A0A838AX08_9HYPH</name>
<dbReference type="GO" id="GO:0050664">
    <property type="term" value="F:oxidoreductase activity, acting on NAD(P)H, oxygen as acceptor"/>
    <property type="evidence" value="ECO:0007669"/>
    <property type="project" value="TreeGrafter"/>
</dbReference>
<sequence length="288" mass="30181">MTSDAEIQSALPALSRGNVAVITGGASGIGLAAAKRLAAMGMKLVLADIGGARLDAARQAVAAITGEDTVLAVATDVSKADDLARLAEKTHAAFGPVSLLMNNAGVGNNPGKPWENGEAWKRLIDINFWGVVHGVEAFTPAMLASGKPGLIINSGSKQGITTPPGNLAYNVSKSALKTFTEGLAHALRNEPGAKLAAHLLIPGFTFTGITEGATEKPAAAWTGEQVIDFMLASLISGDFYILCPDNEVKRATDEKRMAWAIGDIIENRPALSRWHPDHKDAFAAFMDR</sequence>
<dbReference type="InterPro" id="IPR036291">
    <property type="entry name" value="NAD(P)-bd_dom_sf"/>
</dbReference>
<comment type="similarity">
    <text evidence="1 3">Belongs to the short-chain dehydrogenases/reductases (SDR) family.</text>
</comment>
<dbReference type="AlphaFoldDB" id="A0A838AX08"/>
<reference evidence="4 5" key="1">
    <citation type="submission" date="2020-07" db="EMBL/GenBank/DDBJ databases">
        <title>Definition of the novel symbiovar canariense within Mesorhizobium novociceri, a new species of genus Mesorhizobium nodulating Cicer canariense in the Caldera de Taburiente National Park (La Palma, Canary Islands).</title>
        <authorList>
            <person name="Leon-Barrios M."/>
            <person name="Perez-Yepez J."/>
            <person name="Flores-Felix J.D."/>
            <person name="Ramirez-Baena M.H."/>
            <person name="Pulido-Suarez L."/>
            <person name="Igual J.M."/>
            <person name="Velazquez E."/>
            <person name="Peix A."/>
        </authorList>
    </citation>
    <scope>NUCLEOTIDE SEQUENCE [LARGE SCALE GENOMIC DNA]</scope>
    <source>
        <strain evidence="4 5">CCANP35</strain>
    </source>
</reference>
<keyword evidence="5" id="KW-1185">Reference proteome</keyword>
<dbReference type="PRINTS" id="PR00081">
    <property type="entry name" value="GDHRDH"/>
</dbReference>
<evidence type="ECO:0000256" key="2">
    <source>
        <dbReference type="ARBA" id="ARBA00023002"/>
    </source>
</evidence>
<dbReference type="PANTHER" id="PTHR43008">
    <property type="entry name" value="BENZIL REDUCTASE"/>
    <property type="match status" value="1"/>
</dbReference>
<dbReference type="InterPro" id="IPR020904">
    <property type="entry name" value="Sc_DH/Rdtase_CS"/>
</dbReference>
<comment type="caution">
    <text evidence="4">The sequence shown here is derived from an EMBL/GenBank/DDBJ whole genome shotgun (WGS) entry which is preliminary data.</text>
</comment>
<accession>A0A838AX08</accession>
<dbReference type="PRINTS" id="PR00080">
    <property type="entry name" value="SDRFAMILY"/>
</dbReference>
<keyword evidence="2" id="KW-0560">Oxidoreductase</keyword>
<dbReference type="PROSITE" id="PS00061">
    <property type="entry name" value="ADH_SHORT"/>
    <property type="match status" value="1"/>
</dbReference>
<dbReference type="InterPro" id="IPR002347">
    <property type="entry name" value="SDR_fam"/>
</dbReference>
<dbReference type="CDD" id="cd05233">
    <property type="entry name" value="SDR_c"/>
    <property type="match status" value="1"/>
</dbReference>
<dbReference type="PANTHER" id="PTHR43008:SF7">
    <property type="entry name" value="SHORT CHAIN DEHYDROGENASE_REDUCTASE (AFU_ORTHOLOGUE AFUA_2G00830)"/>
    <property type="match status" value="1"/>
</dbReference>
<dbReference type="EMBL" id="JACDTY010000001">
    <property type="protein sequence ID" value="MBA1139058.1"/>
    <property type="molecule type" value="Genomic_DNA"/>
</dbReference>
<dbReference type="Gene3D" id="3.40.50.720">
    <property type="entry name" value="NAD(P)-binding Rossmann-like Domain"/>
    <property type="match status" value="1"/>
</dbReference>
<evidence type="ECO:0000313" key="4">
    <source>
        <dbReference type="EMBL" id="MBA1139058.1"/>
    </source>
</evidence>
<dbReference type="SUPFAM" id="SSF51735">
    <property type="entry name" value="NAD(P)-binding Rossmann-fold domains"/>
    <property type="match status" value="1"/>
</dbReference>
<evidence type="ECO:0000256" key="3">
    <source>
        <dbReference type="RuleBase" id="RU000363"/>
    </source>
</evidence>
<organism evidence="4 5">
    <name type="scientific">Mesorhizobium neociceri</name>
    <dbReference type="NCBI Taxonomy" id="1307853"/>
    <lineage>
        <taxon>Bacteria</taxon>
        <taxon>Pseudomonadati</taxon>
        <taxon>Pseudomonadota</taxon>
        <taxon>Alphaproteobacteria</taxon>
        <taxon>Hyphomicrobiales</taxon>
        <taxon>Phyllobacteriaceae</taxon>
        <taxon>Mesorhizobium</taxon>
    </lineage>
</organism>
<dbReference type="RefSeq" id="WP_181055778.1">
    <property type="nucleotide sequence ID" value="NZ_JACDTY010000001.1"/>
</dbReference>
<dbReference type="Proteomes" id="UP000558284">
    <property type="component" value="Unassembled WGS sequence"/>
</dbReference>
<gene>
    <name evidence="4" type="ORF">H0241_02120</name>
</gene>